<name>A0A448X5H5_9PLAT</name>
<proteinExistence type="predicted"/>
<dbReference type="OrthoDB" id="294251at2759"/>
<dbReference type="SUPFAM" id="SSF47923">
    <property type="entry name" value="Ypt/Rab-GAP domain of gyp1p"/>
    <property type="match status" value="1"/>
</dbReference>
<dbReference type="EMBL" id="CAAALY010095808">
    <property type="protein sequence ID" value="VEL28542.1"/>
    <property type="molecule type" value="Genomic_DNA"/>
</dbReference>
<dbReference type="GO" id="GO:0005096">
    <property type="term" value="F:GTPase activator activity"/>
    <property type="evidence" value="ECO:0007669"/>
    <property type="project" value="TreeGrafter"/>
</dbReference>
<protein>
    <recommendedName>
        <fullName evidence="1">Rab-GAP TBC domain-containing protein</fullName>
    </recommendedName>
</protein>
<dbReference type="InterPro" id="IPR000195">
    <property type="entry name" value="Rab-GAP-TBC_dom"/>
</dbReference>
<dbReference type="Proteomes" id="UP000784294">
    <property type="component" value="Unassembled WGS sequence"/>
</dbReference>
<dbReference type="InterPro" id="IPR035969">
    <property type="entry name" value="Rab-GAP_TBC_sf"/>
</dbReference>
<organism evidence="2 3">
    <name type="scientific">Protopolystoma xenopodis</name>
    <dbReference type="NCBI Taxonomy" id="117903"/>
    <lineage>
        <taxon>Eukaryota</taxon>
        <taxon>Metazoa</taxon>
        <taxon>Spiralia</taxon>
        <taxon>Lophotrochozoa</taxon>
        <taxon>Platyhelminthes</taxon>
        <taxon>Monogenea</taxon>
        <taxon>Polyopisthocotylea</taxon>
        <taxon>Polystomatidea</taxon>
        <taxon>Polystomatidae</taxon>
        <taxon>Protopolystoma</taxon>
    </lineage>
</organism>
<evidence type="ECO:0000313" key="3">
    <source>
        <dbReference type="Proteomes" id="UP000784294"/>
    </source>
</evidence>
<feature type="domain" description="Rab-GAP TBC" evidence="1">
    <location>
        <begin position="1"/>
        <end position="86"/>
    </location>
</feature>
<dbReference type="InterPro" id="IPR050302">
    <property type="entry name" value="Rab_GAP_TBC_domain"/>
</dbReference>
<evidence type="ECO:0000313" key="2">
    <source>
        <dbReference type="EMBL" id="VEL28542.1"/>
    </source>
</evidence>
<dbReference type="AlphaFoldDB" id="A0A448X5H5"/>
<accession>A0A448X5H5</accession>
<dbReference type="PANTHER" id="PTHR47219">
    <property type="entry name" value="RAB GTPASE-ACTIVATING PROTEIN 1-LIKE"/>
    <property type="match status" value="1"/>
</dbReference>
<evidence type="ECO:0000259" key="1">
    <source>
        <dbReference type="PROSITE" id="PS50086"/>
    </source>
</evidence>
<dbReference type="Gene3D" id="1.10.472.80">
    <property type="entry name" value="Ypt/Rab-GAP domain of gyp1p, domain 3"/>
    <property type="match status" value="1"/>
</dbReference>
<dbReference type="Pfam" id="PF00566">
    <property type="entry name" value="RabGAP-TBC"/>
    <property type="match status" value="1"/>
</dbReference>
<sequence length="86" mass="9862">MYTNNAISLLSRCLVAMMERYFPRNYLGKGLIGAQVDQLVLKEIIQEKLPNLAEHLNKMNVDISTITLNWFIAIFIEALTFDVSKN</sequence>
<keyword evidence="3" id="KW-1185">Reference proteome</keyword>
<gene>
    <name evidence="2" type="ORF">PXEA_LOCUS21982</name>
</gene>
<comment type="caution">
    <text evidence="2">The sequence shown here is derived from an EMBL/GenBank/DDBJ whole genome shotgun (WGS) entry which is preliminary data.</text>
</comment>
<dbReference type="GO" id="GO:0031267">
    <property type="term" value="F:small GTPase binding"/>
    <property type="evidence" value="ECO:0007669"/>
    <property type="project" value="TreeGrafter"/>
</dbReference>
<reference evidence="2" key="1">
    <citation type="submission" date="2018-11" db="EMBL/GenBank/DDBJ databases">
        <authorList>
            <consortium name="Pathogen Informatics"/>
        </authorList>
    </citation>
    <scope>NUCLEOTIDE SEQUENCE</scope>
</reference>
<dbReference type="PANTHER" id="PTHR47219:SF20">
    <property type="entry name" value="TBC1 DOMAIN FAMILY MEMBER 2B"/>
    <property type="match status" value="1"/>
</dbReference>
<dbReference type="PROSITE" id="PS50086">
    <property type="entry name" value="TBC_RABGAP"/>
    <property type="match status" value="1"/>
</dbReference>